<reference evidence="7 8" key="1">
    <citation type="journal article" date="2018" name="G3 (Bethesda)">
        <title>Phylogenetic and Phylogenomic Definition of Rhizopus Species.</title>
        <authorList>
            <person name="Gryganskyi A.P."/>
            <person name="Golan J."/>
            <person name="Dolatabadi S."/>
            <person name="Mondo S."/>
            <person name="Robb S."/>
            <person name="Idnurm A."/>
            <person name="Muszewska A."/>
            <person name="Steczkiewicz K."/>
            <person name="Masonjones S."/>
            <person name="Liao H.L."/>
            <person name="Gajdeczka M.T."/>
            <person name="Anike F."/>
            <person name="Vuek A."/>
            <person name="Anishchenko I.M."/>
            <person name="Voigt K."/>
            <person name="de Hoog G.S."/>
            <person name="Smith M.E."/>
            <person name="Heitman J."/>
            <person name="Vilgalys R."/>
            <person name="Stajich J.E."/>
        </authorList>
    </citation>
    <scope>NUCLEOTIDE SEQUENCE [LARGE SCALE GENOMIC DNA]</scope>
    <source>
        <strain evidence="7 8">CBS 357.93</strain>
    </source>
</reference>
<dbReference type="GO" id="GO:0006545">
    <property type="term" value="P:glycine biosynthetic process"/>
    <property type="evidence" value="ECO:0007669"/>
    <property type="project" value="TreeGrafter"/>
</dbReference>
<evidence type="ECO:0000256" key="2">
    <source>
        <dbReference type="ARBA" id="ARBA00006966"/>
    </source>
</evidence>
<dbReference type="InterPro" id="IPR015422">
    <property type="entry name" value="PyrdxlP-dep_Trfase_small"/>
</dbReference>
<dbReference type="InterPro" id="IPR023603">
    <property type="entry name" value="Low_specificity_L-TA-like"/>
</dbReference>
<dbReference type="Gene3D" id="3.90.1150.10">
    <property type="entry name" value="Aspartate Aminotransferase, domain 1"/>
    <property type="match status" value="1"/>
</dbReference>
<evidence type="ECO:0000259" key="6">
    <source>
        <dbReference type="Pfam" id="PF01212"/>
    </source>
</evidence>
<comment type="similarity">
    <text evidence="2">Belongs to the threonine aldolase family.</text>
</comment>
<dbReference type="OrthoDB" id="10261951at2759"/>
<dbReference type="PANTHER" id="PTHR48097">
    <property type="entry name" value="L-THREONINE ALDOLASE-RELATED"/>
    <property type="match status" value="1"/>
</dbReference>
<evidence type="ECO:0000256" key="4">
    <source>
        <dbReference type="ARBA" id="ARBA00023239"/>
    </source>
</evidence>
<dbReference type="Gene3D" id="3.40.640.10">
    <property type="entry name" value="Type I PLP-dependent aspartate aminotransferase-like (Major domain)"/>
    <property type="match status" value="1"/>
</dbReference>
<proteinExistence type="inferred from homology"/>
<keyword evidence="4" id="KW-0456">Lyase</keyword>
<evidence type="ECO:0000313" key="8">
    <source>
        <dbReference type="Proteomes" id="UP000252139"/>
    </source>
</evidence>
<dbReference type="GO" id="GO:0005829">
    <property type="term" value="C:cytosol"/>
    <property type="evidence" value="ECO:0007669"/>
    <property type="project" value="TreeGrafter"/>
</dbReference>
<keyword evidence="3" id="KW-0663">Pyridoxal phosphate</keyword>
<evidence type="ECO:0000313" key="7">
    <source>
        <dbReference type="EMBL" id="RCH96025.1"/>
    </source>
</evidence>
<feature type="domain" description="Aromatic amino acid beta-eliminating lyase/threonine aldolase" evidence="6">
    <location>
        <begin position="72"/>
        <end position="353"/>
    </location>
</feature>
<evidence type="ECO:0000256" key="5">
    <source>
        <dbReference type="PIRSR" id="PIRSR017617-1"/>
    </source>
</evidence>
<dbReference type="GO" id="GO:0008732">
    <property type="term" value="F:L-allo-threonine aldolase activity"/>
    <property type="evidence" value="ECO:0007669"/>
    <property type="project" value="TreeGrafter"/>
</dbReference>
<dbReference type="GO" id="GO:0006567">
    <property type="term" value="P:L-threonine catabolic process"/>
    <property type="evidence" value="ECO:0007669"/>
    <property type="project" value="TreeGrafter"/>
</dbReference>
<comment type="caution">
    <text evidence="7">The sequence shown here is derived from an EMBL/GenBank/DDBJ whole genome shotgun (WGS) entry which is preliminary data.</text>
</comment>
<dbReference type="SUPFAM" id="SSF53383">
    <property type="entry name" value="PLP-dependent transferases"/>
    <property type="match status" value="1"/>
</dbReference>
<keyword evidence="8" id="KW-1185">Reference proteome</keyword>
<dbReference type="Proteomes" id="UP000252139">
    <property type="component" value="Unassembled WGS sequence"/>
</dbReference>
<evidence type="ECO:0000256" key="1">
    <source>
        <dbReference type="ARBA" id="ARBA00001933"/>
    </source>
</evidence>
<dbReference type="NCBIfam" id="NF041359">
    <property type="entry name" value="GntG_guanitoxin"/>
    <property type="match status" value="1"/>
</dbReference>
<dbReference type="InterPro" id="IPR001597">
    <property type="entry name" value="ArAA_b-elim_lyase/Thr_aldolase"/>
</dbReference>
<dbReference type="EMBL" id="PJQL01000409">
    <property type="protein sequence ID" value="RCH96025.1"/>
    <property type="molecule type" value="Genomic_DNA"/>
</dbReference>
<dbReference type="STRING" id="86630.A0A367K1J6"/>
<dbReference type="PANTHER" id="PTHR48097:SF9">
    <property type="entry name" value="L-THREONINE ALDOLASE"/>
    <property type="match status" value="1"/>
</dbReference>
<protein>
    <submittedName>
        <fullName evidence="7">Threonine aldolase</fullName>
    </submittedName>
</protein>
<dbReference type="AlphaFoldDB" id="A0A367K1J6"/>
<organism evidence="7 8">
    <name type="scientific">Rhizopus azygosporus</name>
    <name type="common">Rhizopus microsporus var. azygosporus</name>
    <dbReference type="NCBI Taxonomy" id="86630"/>
    <lineage>
        <taxon>Eukaryota</taxon>
        <taxon>Fungi</taxon>
        <taxon>Fungi incertae sedis</taxon>
        <taxon>Mucoromycota</taxon>
        <taxon>Mucoromycotina</taxon>
        <taxon>Mucoromycetes</taxon>
        <taxon>Mucorales</taxon>
        <taxon>Mucorineae</taxon>
        <taxon>Rhizopodaceae</taxon>
        <taxon>Rhizopus</taxon>
    </lineage>
</organism>
<dbReference type="InterPro" id="IPR015421">
    <property type="entry name" value="PyrdxlP-dep_Trfase_major"/>
</dbReference>
<dbReference type="PIRSF" id="PIRSF017617">
    <property type="entry name" value="Thr_aldolase"/>
    <property type="match status" value="1"/>
</dbReference>
<dbReference type="FunFam" id="3.40.640.10:FF:000030">
    <property type="entry name" value="Low-specificity L-threonine aldolase"/>
    <property type="match status" value="1"/>
</dbReference>
<gene>
    <name evidence="7" type="primary">GLY1_2</name>
    <name evidence="7" type="ORF">CU097_007112</name>
</gene>
<dbReference type="Pfam" id="PF01212">
    <property type="entry name" value="Beta_elim_lyase"/>
    <property type="match status" value="1"/>
</dbReference>
<evidence type="ECO:0000256" key="3">
    <source>
        <dbReference type="ARBA" id="ARBA00022898"/>
    </source>
</evidence>
<comment type="cofactor">
    <cofactor evidence="1">
        <name>pyridoxal 5'-phosphate</name>
        <dbReference type="ChEBI" id="CHEBI:597326"/>
    </cofactor>
</comment>
<sequence>MSRHHNQRVPTPLGFSIIREHNQRMSPLSKFIVTPLASRRLFSTTVAPHAYYTASLVHDVSKKVNKNLKLYDFRSDTVTAPTDEMFDLMKHASRSDDVFQEDKSVNDLQDYVAELTGHEAALFCASGTMTNQLALRTHLVTPPHSVVCDSRAHVFLWEAGGIAVHSRASVSPVIASNGIHVTSEEIEANLLGEDIYSAPTRVVSLENTLNGMIFPIEELAKISKMARSKGLAMHLDGARLWNASQETGISLKEYGKLFDSMSLCLSKGVGAPIGSIVVGNAKFIDRVRHYRKLFGGGWRQAGFMAVAAKHGIEHIVPTMKETHQLAKYLADQLVAMGIDLQVPVHTNMVFIDTTRANIEIQRDLIPALAERNIKMGGMGKKARLVLHHQIDRQGVDSFLEVMRDVVMAAHRNRKEEQSTRLALNNSA</sequence>
<name>A0A367K1J6_RHIAZ</name>
<feature type="modified residue" description="N6-(pyridoxal phosphate)lysine" evidence="5">
    <location>
        <position position="267"/>
    </location>
</feature>
<dbReference type="InterPro" id="IPR015424">
    <property type="entry name" value="PyrdxlP-dep_Trfase"/>
</dbReference>
<accession>A0A367K1J6</accession>